<dbReference type="Gene3D" id="3.40.630.10">
    <property type="entry name" value="Zn peptidases"/>
    <property type="match status" value="1"/>
</dbReference>
<dbReference type="AlphaFoldDB" id="A0A3B0WYF6"/>
<gene>
    <name evidence="4" type="ORF">MNBD_GAMMA08-505</name>
</gene>
<accession>A0A3B0WYF6</accession>
<protein>
    <submittedName>
        <fullName evidence="4">Peptidase M14, carboxypeptidase A</fullName>
    </submittedName>
</protein>
<keyword evidence="4" id="KW-0121">Carboxypeptidase</keyword>
<dbReference type="SUPFAM" id="SSF53187">
    <property type="entry name" value="Zn-dependent exopeptidases"/>
    <property type="match status" value="1"/>
</dbReference>
<dbReference type="GO" id="GO:0004181">
    <property type="term" value="F:metallocarboxypeptidase activity"/>
    <property type="evidence" value="ECO:0007669"/>
    <property type="project" value="InterPro"/>
</dbReference>
<comment type="cofactor">
    <cofactor evidence="1">
        <name>Zn(2+)</name>
        <dbReference type="ChEBI" id="CHEBI:29105"/>
    </cofactor>
</comment>
<evidence type="ECO:0000313" key="4">
    <source>
        <dbReference type="EMBL" id="VAW61058.1"/>
    </source>
</evidence>
<keyword evidence="4" id="KW-0378">Hydrolase</keyword>
<dbReference type="GO" id="GO:0005615">
    <property type="term" value="C:extracellular space"/>
    <property type="evidence" value="ECO:0007669"/>
    <property type="project" value="TreeGrafter"/>
</dbReference>
<dbReference type="PANTHER" id="PTHR11705">
    <property type="entry name" value="PROTEASE FAMILY M14 CARBOXYPEPTIDASE A,B"/>
    <property type="match status" value="1"/>
</dbReference>
<reference evidence="4" key="1">
    <citation type="submission" date="2018-06" db="EMBL/GenBank/DDBJ databases">
        <authorList>
            <person name="Zhirakovskaya E."/>
        </authorList>
    </citation>
    <scope>NUCLEOTIDE SEQUENCE</scope>
</reference>
<evidence type="ECO:0000256" key="1">
    <source>
        <dbReference type="ARBA" id="ARBA00001947"/>
    </source>
</evidence>
<dbReference type="PROSITE" id="PS52035">
    <property type="entry name" value="PEPTIDASE_M14"/>
    <property type="match status" value="1"/>
</dbReference>
<evidence type="ECO:0000259" key="3">
    <source>
        <dbReference type="PROSITE" id="PS52035"/>
    </source>
</evidence>
<dbReference type="PANTHER" id="PTHR11705:SF119">
    <property type="entry name" value="OS02G0119300 PROTEIN"/>
    <property type="match status" value="1"/>
</dbReference>
<comment type="similarity">
    <text evidence="2">Belongs to the peptidase M14 family.</text>
</comment>
<dbReference type="GO" id="GO:0008270">
    <property type="term" value="F:zinc ion binding"/>
    <property type="evidence" value="ECO:0007669"/>
    <property type="project" value="InterPro"/>
</dbReference>
<evidence type="ECO:0000256" key="2">
    <source>
        <dbReference type="ARBA" id="ARBA00005988"/>
    </source>
</evidence>
<keyword evidence="4" id="KW-0645">Protease</keyword>
<dbReference type="InterPro" id="IPR000834">
    <property type="entry name" value="Peptidase_M14"/>
</dbReference>
<name>A0A3B0WYF6_9ZZZZ</name>
<sequence length="292" mass="32716">MLTRLYLLSLILLVSSPADSQNQNNITLAQQEQVNDACFSIAKKLSSITFTECLKRNLTPSAHTSNNQKTLLIKEYPPLLNKRQPQAKILLLGGIHGDEYSSVTIMFKWMKILDKYHSGLFHWKISPLVNPDGLLQKKSQRMNANGVDLNRNFPNNGAPDASLAYWKNRAYSDPRRYPGASPASEPETQWIIKLIKEFKPDAIVAVHAPFGIVDYDGPTHPPAHLGSLYLKLLGTYPGSLGNYAGLQQSIPVVTIELPYAGIMPSEQEVVRIWVDMVRWLKKNIPDKTKPGE</sequence>
<organism evidence="4">
    <name type="scientific">hydrothermal vent metagenome</name>
    <dbReference type="NCBI Taxonomy" id="652676"/>
    <lineage>
        <taxon>unclassified sequences</taxon>
        <taxon>metagenomes</taxon>
        <taxon>ecological metagenomes</taxon>
    </lineage>
</organism>
<proteinExistence type="inferred from homology"/>
<dbReference type="SMART" id="SM00631">
    <property type="entry name" value="Zn_pept"/>
    <property type="match status" value="1"/>
</dbReference>
<feature type="domain" description="Peptidase M14" evidence="3">
    <location>
        <begin position="40"/>
        <end position="280"/>
    </location>
</feature>
<dbReference type="EMBL" id="UOFH01000172">
    <property type="protein sequence ID" value="VAW61058.1"/>
    <property type="molecule type" value="Genomic_DNA"/>
</dbReference>
<dbReference type="GO" id="GO:0006508">
    <property type="term" value="P:proteolysis"/>
    <property type="evidence" value="ECO:0007669"/>
    <property type="project" value="InterPro"/>
</dbReference>
<dbReference type="Pfam" id="PF00246">
    <property type="entry name" value="Peptidase_M14"/>
    <property type="match status" value="1"/>
</dbReference>